<accession>A0ABN8HV56</accession>
<keyword evidence="2" id="KW-1185">Reference proteome</keyword>
<reference evidence="1" key="1">
    <citation type="submission" date="2022-03" db="EMBL/GenBank/DDBJ databases">
        <authorList>
            <person name="Martin H S."/>
        </authorList>
    </citation>
    <scope>NUCLEOTIDE SEQUENCE</scope>
</reference>
<protein>
    <submittedName>
        <fullName evidence="1">Uncharacterized protein</fullName>
    </submittedName>
</protein>
<feature type="non-terminal residue" evidence="1">
    <location>
        <position position="1"/>
    </location>
</feature>
<name>A0ABN8HV56_9NEOP</name>
<evidence type="ECO:0000313" key="2">
    <source>
        <dbReference type="Proteomes" id="UP000837857"/>
    </source>
</evidence>
<sequence length="103" mass="11188">MPPLYREYQGIVQHATPLRIRTRGIELRAQTTVSGALTNISFHPPDGAATLERVPLSIGCEGFVDFLSVAPRPPAGWVLSVSLASVRPDSVFLTAWEIVLSAF</sequence>
<proteinExistence type="predicted"/>
<gene>
    <name evidence="1" type="ORF">IPOD504_LOCUS2941</name>
</gene>
<dbReference type="EMBL" id="OW152825">
    <property type="protein sequence ID" value="CAH2041147.1"/>
    <property type="molecule type" value="Genomic_DNA"/>
</dbReference>
<evidence type="ECO:0000313" key="1">
    <source>
        <dbReference type="EMBL" id="CAH2041147.1"/>
    </source>
</evidence>
<dbReference type="Proteomes" id="UP000837857">
    <property type="component" value="Chromosome 13"/>
</dbReference>
<organism evidence="1 2">
    <name type="scientific">Iphiclides podalirius</name>
    <name type="common">scarce swallowtail</name>
    <dbReference type="NCBI Taxonomy" id="110791"/>
    <lineage>
        <taxon>Eukaryota</taxon>
        <taxon>Metazoa</taxon>
        <taxon>Ecdysozoa</taxon>
        <taxon>Arthropoda</taxon>
        <taxon>Hexapoda</taxon>
        <taxon>Insecta</taxon>
        <taxon>Pterygota</taxon>
        <taxon>Neoptera</taxon>
        <taxon>Endopterygota</taxon>
        <taxon>Lepidoptera</taxon>
        <taxon>Glossata</taxon>
        <taxon>Ditrysia</taxon>
        <taxon>Papilionoidea</taxon>
        <taxon>Papilionidae</taxon>
        <taxon>Papilioninae</taxon>
        <taxon>Iphiclides</taxon>
    </lineage>
</organism>